<keyword evidence="2" id="KW-1185">Reference proteome</keyword>
<dbReference type="HOGENOM" id="CLU_194784_0_0_1"/>
<sequence length="69" mass="7782">MISMFWYAIALPFNSANSDFYPQMITFIVEVGSGVRGPTAKELVRSCLEAVVHDVDKHIAQFKVCWQST</sequence>
<gene>
    <name evidence="1" type="ORF">AMTR_s00015p00025060</name>
</gene>
<name>W1PM30_AMBTC</name>
<accession>W1PM30</accession>
<evidence type="ECO:0000313" key="1">
    <source>
        <dbReference type="EMBL" id="ERN08829.1"/>
    </source>
</evidence>
<protein>
    <submittedName>
        <fullName evidence="1">Uncharacterized protein</fullName>
    </submittedName>
</protein>
<dbReference type="EMBL" id="KI393208">
    <property type="protein sequence ID" value="ERN08829.1"/>
    <property type="molecule type" value="Genomic_DNA"/>
</dbReference>
<dbReference type="Gramene" id="ERN08829">
    <property type="protein sequence ID" value="ERN08829"/>
    <property type="gene ID" value="AMTR_s00015p00025060"/>
</dbReference>
<dbReference type="AlphaFoldDB" id="W1PM30"/>
<proteinExistence type="predicted"/>
<dbReference type="Proteomes" id="UP000017836">
    <property type="component" value="Unassembled WGS sequence"/>
</dbReference>
<reference evidence="2" key="1">
    <citation type="journal article" date="2013" name="Science">
        <title>The Amborella genome and the evolution of flowering plants.</title>
        <authorList>
            <consortium name="Amborella Genome Project"/>
        </authorList>
    </citation>
    <scope>NUCLEOTIDE SEQUENCE [LARGE SCALE GENOMIC DNA]</scope>
</reference>
<organism evidence="1 2">
    <name type="scientific">Amborella trichopoda</name>
    <dbReference type="NCBI Taxonomy" id="13333"/>
    <lineage>
        <taxon>Eukaryota</taxon>
        <taxon>Viridiplantae</taxon>
        <taxon>Streptophyta</taxon>
        <taxon>Embryophyta</taxon>
        <taxon>Tracheophyta</taxon>
        <taxon>Spermatophyta</taxon>
        <taxon>Magnoliopsida</taxon>
        <taxon>Amborellales</taxon>
        <taxon>Amborellaceae</taxon>
        <taxon>Amborella</taxon>
    </lineage>
</organism>
<evidence type="ECO:0000313" key="2">
    <source>
        <dbReference type="Proteomes" id="UP000017836"/>
    </source>
</evidence>